<proteinExistence type="predicted"/>
<evidence type="ECO:0000259" key="1">
    <source>
        <dbReference type="PROSITE" id="PS50097"/>
    </source>
</evidence>
<dbReference type="PANTHER" id="PTHR47843">
    <property type="entry name" value="BTB DOMAIN-CONTAINING PROTEIN-RELATED"/>
    <property type="match status" value="1"/>
</dbReference>
<reference evidence="2" key="1">
    <citation type="submission" date="2022-11" db="EMBL/GenBank/DDBJ databases">
        <authorList>
            <person name="Petersen C."/>
        </authorList>
    </citation>
    <scope>NUCLEOTIDE SEQUENCE</scope>
    <source>
        <strain evidence="2">IBT 29864</strain>
    </source>
</reference>
<dbReference type="Gene3D" id="3.30.710.10">
    <property type="entry name" value="Potassium Channel Kv1.1, Chain A"/>
    <property type="match status" value="1"/>
</dbReference>
<dbReference type="SMART" id="SM00225">
    <property type="entry name" value="BTB"/>
    <property type="match status" value="1"/>
</dbReference>
<name>A0A9W9VUB8_9EURO</name>
<comment type="caution">
    <text evidence="2">The sequence shown here is derived from an EMBL/GenBank/DDBJ whole genome shotgun (WGS) entry which is preliminary data.</text>
</comment>
<dbReference type="CDD" id="cd18186">
    <property type="entry name" value="BTB_POZ_ZBTB_KLHL-like"/>
    <property type="match status" value="1"/>
</dbReference>
<dbReference type="GeneID" id="81432599"/>
<sequence length="277" mass="32109">MDAILKNLHLSENYSDLTIICGDKEFNAHKLVVCSQSAYFQRACYGSFKDAHEPIRFPDKEPVLMEKFLEFLYNGDYTLQPQTSSEKKGSASKPPTTCITENPAYFHARMFAEDDYFLVDNLKARAEDYFFTAFSTSLEMKNRRKETLKQTVEEVYSNRASYDPLRESKIHLIMKMLCGCSAKQNPYLRDCMRSTPDFTFDVCRALLDKKMTSLSNSKIKNRYPFYRANKPVDRRSSFARRGEEQLTARAKRRIARSARKLQAARTMSTGEDNLEVM</sequence>
<dbReference type="PANTHER" id="PTHR47843:SF5">
    <property type="entry name" value="BTB_POZ DOMAIN PROTEIN"/>
    <property type="match status" value="1"/>
</dbReference>
<dbReference type="InterPro" id="IPR000210">
    <property type="entry name" value="BTB/POZ_dom"/>
</dbReference>
<dbReference type="SUPFAM" id="SSF54695">
    <property type="entry name" value="POZ domain"/>
    <property type="match status" value="1"/>
</dbReference>
<organism evidence="2 3">
    <name type="scientific">Penicillium cataractarum</name>
    <dbReference type="NCBI Taxonomy" id="2100454"/>
    <lineage>
        <taxon>Eukaryota</taxon>
        <taxon>Fungi</taxon>
        <taxon>Dikarya</taxon>
        <taxon>Ascomycota</taxon>
        <taxon>Pezizomycotina</taxon>
        <taxon>Eurotiomycetes</taxon>
        <taxon>Eurotiomycetidae</taxon>
        <taxon>Eurotiales</taxon>
        <taxon>Aspergillaceae</taxon>
        <taxon>Penicillium</taxon>
    </lineage>
</organism>
<dbReference type="AlphaFoldDB" id="A0A9W9VUB8"/>
<feature type="domain" description="BTB" evidence="1">
    <location>
        <begin position="15"/>
        <end position="81"/>
    </location>
</feature>
<accession>A0A9W9VUB8</accession>
<dbReference type="Pfam" id="PF00651">
    <property type="entry name" value="BTB"/>
    <property type="match status" value="1"/>
</dbReference>
<dbReference type="RefSeq" id="XP_056560151.1">
    <property type="nucleotide sequence ID" value="XM_056693422.1"/>
</dbReference>
<dbReference type="Proteomes" id="UP001147782">
    <property type="component" value="Unassembled WGS sequence"/>
</dbReference>
<evidence type="ECO:0000313" key="2">
    <source>
        <dbReference type="EMBL" id="KAJ5389423.1"/>
    </source>
</evidence>
<dbReference type="EMBL" id="JAPZBS010000001">
    <property type="protein sequence ID" value="KAJ5389423.1"/>
    <property type="molecule type" value="Genomic_DNA"/>
</dbReference>
<reference evidence="2" key="2">
    <citation type="journal article" date="2023" name="IMA Fungus">
        <title>Comparative genomic study of the Penicillium genus elucidates a diverse pangenome and 15 lateral gene transfer events.</title>
        <authorList>
            <person name="Petersen C."/>
            <person name="Sorensen T."/>
            <person name="Nielsen M.R."/>
            <person name="Sondergaard T.E."/>
            <person name="Sorensen J.L."/>
            <person name="Fitzpatrick D.A."/>
            <person name="Frisvad J.C."/>
            <person name="Nielsen K.L."/>
        </authorList>
    </citation>
    <scope>NUCLEOTIDE SEQUENCE</scope>
    <source>
        <strain evidence="2">IBT 29864</strain>
    </source>
</reference>
<dbReference type="InterPro" id="IPR011333">
    <property type="entry name" value="SKP1/BTB/POZ_sf"/>
</dbReference>
<dbReference type="OrthoDB" id="6359816at2759"/>
<keyword evidence="3" id="KW-1185">Reference proteome</keyword>
<evidence type="ECO:0000313" key="3">
    <source>
        <dbReference type="Proteomes" id="UP001147782"/>
    </source>
</evidence>
<gene>
    <name evidence="2" type="ORF">N7496_000491</name>
</gene>
<dbReference type="PROSITE" id="PS50097">
    <property type="entry name" value="BTB"/>
    <property type="match status" value="1"/>
</dbReference>
<protein>
    <recommendedName>
        <fullName evidence="1">BTB domain-containing protein</fullName>
    </recommendedName>
</protein>